<feature type="domain" description="NLE" evidence="8">
    <location>
        <begin position="11"/>
        <end position="76"/>
    </location>
</feature>
<evidence type="ECO:0000259" key="8">
    <source>
        <dbReference type="Pfam" id="PF08154"/>
    </source>
</evidence>
<evidence type="ECO:0000313" key="10">
    <source>
        <dbReference type="Proteomes" id="UP001620626"/>
    </source>
</evidence>
<feature type="repeat" description="WD" evidence="7">
    <location>
        <begin position="415"/>
        <end position="450"/>
    </location>
</feature>
<evidence type="ECO:0000256" key="7">
    <source>
        <dbReference type="PROSITE-ProRule" id="PRU00221"/>
    </source>
</evidence>
<dbReference type="HAMAP" id="MF_03029">
    <property type="entry name" value="WDR12"/>
    <property type="match status" value="1"/>
</dbReference>
<dbReference type="Proteomes" id="UP001620626">
    <property type="component" value="Unassembled WGS sequence"/>
</dbReference>
<evidence type="ECO:0000256" key="2">
    <source>
        <dbReference type="ARBA" id="ARBA00022552"/>
    </source>
</evidence>
<dbReference type="GO" id="GO:0000463">
    <property type="term" value="P:maturation of LSU-rRNA from tricistronic rRNA transcript (SSU-rRNA, 5.8S rRNA, LSU-rRNA)"/>
    <property type="evidence" value="ECO:0007669"/>
    <property type="project" value="UniProtKB-UniRule"/>
</dbReference>
<feature type="repeat" description="WD" evidence="7">
    <location>
        <begin position="284"/>
        <end position="326"/>
    </location>
</feature>
<dbReference type="AlphaFoldDB" id="A0ABD2JUF1"/>
<evidence type="ECO:0000256" key="3">
    <source>
        <dbReference type="ARBA" id="ARBA00022574"/>
    </source>
</evidence>
<protein>
    <recommendedName>
        <fullName evidence="6">Ribosome biogenesis protein WDR12 homolog</fullName>
    </recommendedName>
</protein>
<feature type="repeat" description="WD" evidence="7">
    <location>
        <begin position="371"/>
        <end position="413"/>
    </location>
</feature>
<keyword evidence="4" id="KW-0677">Repeat</keyword>
<feature type="repeat" description="WD" evidence="7">
    <location>
        <begin position="213"/>
        <end position="248"/>
    </location>
</feature>
<keyword evidence="10" id="KW-1185">Reference proteome</keyword>
<accession>A0ABD2JUF1</accession>
<dbReference type="GO" id="GO:0030687">
    <property type="term" value="C:preribosome, large subunit precursor"/>
    <property type="evidence" value="ECO:0007669"/>
    <property type="project" value="UniProtKB-UniRule"/>
</dbReference>
<dbReference type="GO" id="GO:0005730">
    <property type="term" value="C:nucleolus"/>
    <property type="evidence" value="ECO:0007669"/>
    <property type="project" value="UniProtKB-SubCell"/>
</dbReference>
<dbReference type="Pfam" id="PF08154">
    <property type="entry name" value="NLE"/>
    <property type="match status" value="1"/>
</dbReference>
<dbReference type="GO" id="GO:0005654">
    <property type="term" value="C:nucleoplasm"/>
    <property type="evidence" value="ECO:0007669"/>
    <property type="project" value="UniProtKB-SubCell"/>
</dbReference>
<comment type="function">
    <text evidence="6">Required for maturation of ribosomal RNAs and formation of the large ribosomal subunit.</text>
</comment>
<dbReference type="InterPro" id="IPR019775">
    <property type="entry name" value="WD40_repeat_CS"/>
</dbReference>
<dbReference type="SUPFAM" id="SSF50978">
    <property type="entry name" value="WD40 repeat-like"/>
    <property type="match status" value="1"/>
</dbReference>
<dbReference type="InterPro" id="IPR012972">
    <property type="entry name" value="NLE"/>
</dbReference>
<dbReference type="CDD" id="cd00200">
    <property type="entry name" value="WD40"/>
    <property type="match status" value="1"/>
</dbReference>
<dbReference type="PROSITE" id="PS50294">
    <property type="entry name" value="WD_REPEATS_REGION"/>
    <property type="match status" value="4"/>
</dbReference>
<dbReference type="SMART" id="SM00320">
    <property type="entry name" value="WD40"/>
    <property type="match status" value="6"/>
</dbReference>
<keyword evidence="5 6" id="KW-0539">Nucleus</keyword>
<dbReference type="GO" id="GO:0000466">
    <property type="term" value="P:maturation of 5.8S rRNA from tricistronic rRNA transcript (SSU-rRNA, 5.8S rRNA, LSU-rRNA)"/>
    <property type="evidence" value="ECO:0007669"/>
    <property type="project" value="UniProtKB-UniRule"/>
</dbReference>
<proteinExistence type="inferred from homology"/>
<reference evidence="9 10" key="1">
    <citation type="submission" date="2024-10" db="EMBL/GenBank/DDBJ databases">
        <authorList>
            <person name="Kim D."/>
        </authorList>
    </citation>
    <scope>NUCLEOTIDE SEQUENCE [LARGE SCALE GENOMIC DNA]</scope>
    <source>
        <strain evidence="9">BH-2024</strain>
    </source>
</reference>
<evidence type="ECO:0000256" key="6">
    <source>
        <dbReference type="HAMAP-Rule" id="MF_03029"/>
    </source>
</evidence>
<dbReference type="InterPro" id="IPR001680">
    <property type="entry name" value="WD40_rpt"/>
</dbReference>
<dbReference type="InterPro" id="IPR028599">
    <property type="entry name" value="WDR12/Ytm1"/>
</dbReference>
<evidence type="ECO:0000313" key="9">
    <source>
        <dbReference type="EMBL" id="KAL3094028.1"/>
    </source>
</evidence>
<dbReference type="GO" id="GO:0043021">
    <property type="term" value="F:ribonucleoprotein complex binding"/>
    <property type="evidence" value="ECO:0007669"/>
    <property type="project" value="UniProtKB-UniRule"/>
</dbReference>
<name>A0ABD2JUF1_9BILA</name>
<keyword evidence="2 6" id="KW-0698">rRNA processing</keyword>
<dbReference type="Pfam" id="PF00400">
    <property type="entry name" value="WD40"/>
    <property type="match status" value="5"/>
</dbReference>
<dbReference type="InterPro" id="IPR015943">
    <property type="entry name" value="WD40/YVTN_repeat-like_dom_sf"/>
</dbReference>
<sequence>MVAAPDEAQFHISFYTDEEECKSLLPAESINVPASSHSDQLNVLINQIGSMNDDSWKPIQFDFLLHSVLLRCSLLELVEQQQLSLENVLRIECIRQSPAPRPTAELNEAQWVADLKTLSNNCVLSVNFAGLLNVWEFAGEWTRAVVKQLDDEPLKCVDTFTRDDGTTFALSGGQNQTLTLVKLRAQNVADDDENEAQSSRGKGKWRAEATAIFRGHQRSVECVAINAQGNRAISGSFDKCLKVWDIESRGDQNGMPIAGKKTTRMNSAKHMRMDVPTMTPMVTLESHREPVIGCAWHPSNSGQAITASWDHQLMLWDLQLAGPISTLTSNKAFSALSVCPANGLVLTSSVDSFVRLWDFRSRDGSMVKASFHGHVGVVSDVCWHPTDQHLFVSASFDNTVKMWDVRSPRAALYDLMGHSDRVLCVDWSVPSRICSGSVDSTVKVFSHGTE</sequence>
<feature type="repeat" description="WD" evidence="7">
    <location>
        <begin position="326"/>
        <end position="367"/>
    </location>
</feature>
<keyword evidence="3 7" id="KW-0853">WD repeat</keyword>
<keyword evidence="1 6" id="KW-0690">Ribosome biogenesis</keyword>
<dbReference type="PANTHER" id="PTHR19855:SF11">
    <property type="entry name" value="RIBOSOME BIOGENESIS PROTEIN WDR12"/>
    <property type="match status" value="1"/>
</dbReference>
<evidence type="ECO:0000256" key="5">
    <source>
        <dbReference type="ARBA" id="ARBA00023242"/>
    </source>
</evidence>
<dbReference type="PROSITE" id="PS00678">
    <property type="entry name" value="WD_REPEATS_1"/>
    <property type="match status" value="3"/>
</dbReference>
<dbReference type="PANTHER" id="PTHR19855">
    <property type="entry name" value="WD40 REPEAT PROTEIN 12, 37"/>
    <property type="match status" value="1"/>
</dbReference>
<dbReference type="PROSITE" id="PS50082">
    <property type="entry name" value="WD_REPEATS_2"/>
    <property type="match status" value="5"/>
</dbReference>
<dbReference type="EMBL" id="JBICBT010000906">
    <property type="protein sequence ID" value="KAL3094028.1"/>
    <property type="molecule type" value="Genomic_DNA"/>
</dbReference>
<dbReference type="InterPro" id="IPR020472">
    <property type="entry name" value="WD40_PAC1"/>
</dbReference>
<evidence type="ECO:0000256" key="4">
    <source>
        <dbReference type="ARBA" id="ARBA00022737"/>
    </source>
</evidence>
<comment type="caution">
    <text evidence="9">The sequence shown here is derived from an EMBL/GenBank/DDBJ whole genome shotgun (WGS) entry which is preliminary data.</text>
</comment>
<evidence type="ECO:0000256" key="1">
    <source>
        <dbReference type="ARBA" id="ARBA00022517"/>
    </source>
</evidence>
<dbReference type="Gene3D" id="2.130.10.10">
    <property type="entry name" value="YVTN repeat-like/Quinoprotein amine dehydrogenase"/>
    <property type="match status" value="2"/>
</dbReference>
<dbReference type="InterPro" id="IPR036322">
    <property type="entry name" value="WD40_repeat_dom_sf"/>
</dbReference>
<gene>
    <name evidence="9" type="ORF">niasHT_027356</name>
</gene>
<comment type="similarity">
    <text evidence="6">Belongs to the WD repeat WDR12/YTM1 family.</text>
</comment>
<organism evidence="9 10">
    <name type="scientific">Heterodera trifolii</name>
    <dbReference type="NCBI Taxonomy" id="157864"/>
    <lineage>
        <taxon>Eukaryota</taxon>
        <taxon>Metazoa</taxon>
        <taxon>Ecdysozoa</taxon>
        <taxon>Nematoda</taxon>
        <taxon>Chromadorea</taxon>
        <taxon>Rhabditida</taxon>
        <taxon>Tylenchina</taxon>
        <taxon>Tylenchomorpha</taxon>
        <taxon>Tylenchoidea</taxon>
        <taxon>Heteroderidae</taxon>
        <taxon>Heteroderinae</taxon>
        <taxon>Heterodera</taxon>
    </lineage>
</organism>
<dbReference type="PRINTS" id="PR00320">
    <property type="entry name" value="GPROTEINBRPT"/>
</dbReference>
<comment type="subcellular location">
    <subcellularLocation>
        <location evidence="6">Nucleus</location>
        <location evidence="6">Nucleolus</location>
    </subcellularLocation>
    <subcellularLocation>
        <location evidence="6">Nucleus</location>
        <location evidence="6">Nucleoplasm</location>
    </subcellularLocation>
</comment>